<sequence length="445" mass="45578">MTTTLPASRSPGAAPPPARRGGRRGAAPRDSRPALTTPSALRALLVGLVLLSLAWGALGGWVATQHASAASALVTVDEPLSLGAQQMYRDIADADATITATYLTGQASAADLRRYQSDIRDASTHLAALQGGGQASAALTALSAGMPVYAGYVGKAQTEYAMGYPLTGGSFLQVASEQAHLVLLPAASTVFDRENAALDTASGQATEWPTMIAALVLAVVTGFVLFRAQRWLARRTNRMFSPGLVVASLLLVIGAAWLTAGFLSARSDLDRGIGHGSVPAQDLARASIGVQQIRGDAVLNVISRSGSASFSDNFASTSKQVGPGPGSWLGAAAAAQAGTGTATSLIAEAQRDATSWYAANAKIYPLGNAADYAGERKSVIGATDGYSALETAITSAIKADQAVFESAASSGSGTLGPLVWVVIVTSVLMALGSAWALSRRLAEYR</sequence>
<evidence type="ECO:0000313" key="3">
    <source>
        <dbReference type="EMBL" id="TVZ03235.1"/>
    </source>
</evidence>
<evidence type="ECO:0000256" key="1">
    <source>
        <dbReference type="SAM" id="MobiDB-lite"/>
    </source>
</evidence>
<feature type="transmembrane region" description="Helical" evidence="2">
    <location>
        <begin position="240"/>
        <end position="260"/>
    </location>
</feature>
<gene>
    <name evidence="3" type="ORF">EAS64_22655</name>
</gene>
<evidence type="ECO:0000256" key="2">
    <source>
        <dbReference type="SAM" id="Phobius"/>
    </source>
</evidence>
<keyword evidence="2" id="KW-1133">Transmembrane helix</keyword>
<feature type="transmembrane region" description="Helical" evidence="2">
    <location>
        <begin position="418"/>
        <end position="437"/>
    </location>
</feature>
<proteinExistence type="predicted"/>
<feature type="region of interest" description="Disordered" evidence="1">
    <location>
        <begin position="1"/>
        <end position="34"/>
    </location>
</feature>
<protein>
    <recommendedName>
        <fullName evidence="5">Secreted protein</fullName>
    </recommendedName>
</protein>
<accession>A0A6P2BYH0</accession>
<feature type="transmembrane region" description="Helical" evidence="2">
    <location>
        <begin position="41"/>
        <end position="63"/>
    </location>
</feature>
<keyword evidence="2" id="KW-0472">Membrane</keyword>
<comment type="caution">
    <text evidence="3">The sequence shown here is derived from an EMBL/GenBank/DDBJ whole genome shotgun (WGS) entry which is preliminary data.</text>
</comment>
<keyword evidence="4" id="KW-1185">Reference proteome</keyword>
<feature type="compositionally biased region" description="Low complexity" evidence="1">
    <location>
        <begin position="1"/>
        <end position="12"/>
    </location>
</feature>
<dbReference type="EMBL" id="RPFW01000004">
    <property type="protein sequence ID" value="TVZ03235.1"/>
    <property type="molecule type" value="Genomic_DNA"/>
</dbReference>
<evidence type="ECO:0000313" key="4">
    <source>
        <dbReference type="Proteomes" id="UP000460272"/>
    </source>
</evidence>
<evidence type="ECO:0008006" key="5">
    <source>
        <dbReference type="Google" id="ProtNLM"/>
    </source>
</evidence>
<dbReference type="RefSeq" id="WP_145855807.1">
    <property type="nucleotide sequence ID" value="NZ_RPFW01000004.1"/>
</dbReference>
<dbReference type="OrthoDB" id="3218196at2"/>
<organism evidence="3 4">
    <name type="scientific">Trebonia kvetii</name>
    <dbReference type="NCBI Taxonomy" id="2480626"/>
    <lineage>
        <taxon>Bacteria</taxon>
        <taxon>Bacillati</taxon>
        <taxon>Actinomycetota</taxon>
        <taxon>Actinomycetes</taxon>
        <taxon>Streptosporangiales</taxon>
        <taxon>Treboniaceae</taxon>
        <taxon>Trebonia</taxon>
    </lineage>
</organism>
<dbReference type="Proteomes" id="UP000460272">
    <property type="component" value="Unassembled WGS sequence"/>
</dbReference>
<reference evidence="3 4" key="1">
    <citation type="submission" date="2018-11" db="EMBL/GenBank/DDBJ databases">
        <title>Trebonia kvetii gen.nov., sp.nov., a novel acidophilic actinobacterium, and proposal of the new actinobacterial family Treboniaceae fam. nov.</title>
        <authorList>
            <person name="Rapoport D."/>
            <person name="Sagova-Mareckova M."/>
            <person name="Sedlacek I."/>
            <person name="Provaznik J."/>
            <person name="Kralova S."/>
            <person name="Pavlinic D."/>
            <person name="Benes V."/>
            <person name="Kopecky J."/>
        </authorList>
    </citation>
    <scope>NUCLEOTIDE SEQUENCE [LARGE SCALE GENOMIC DNA]</scope>
    <source>
        <strain evidence="3 4">15Tr583</strain>
    </source>
</reference>
<name>A0A6P2BYH0_9ACTN</name>
<dbReference type="AlphaFoldDB" id="A0A6P2BYH0"/>
<feature type="transmembrane region" description="Helical" evidence="2">
    <location>
        <begin position="208"/>
        <end position="228"/>
    </location>
</feature>
<keyword evidence="2" id="KW-0812">Transmembrane</keyword>